<dbReference type="AlphaFoldDB" id="X1BH17"/>
<sequence length="39" mass="4444">TYFSCKLANDQTLDVIKANGLKCLKLLRMQEDTCQPKGR</sequence>
<comment type="caution">
    <text evidence="1">The sequence shown here is derived from an EMBL/GenBank/DDBJ whole genome shotgun (WGS) entry which is preliminary data.</text>
</comment>
<proteinExistence type="predicted"/>
<reference evidence="1" key="1">
    <citation type="journal article" date="2014" name="Front. Microbiol.">
        <title>High frequency of phylogenetically diverse reductive dehalogenase-homologous genes in deep subseafloor sedimentary metagenomes.</title>
        <authorList>
            <person name="Kawai M."/>
            <person name="Futagami T."/>
            <person name="Toyoda A."/>
            <person name="Takaki Y."/>
            <person name="Nishi S."/>
            <person name="Hori S."/>
            <person name="Arai W."/>
            <person name="Tsubouchi T."/>
            <person name="Morono Y."/>
            <person name="Uchiyama I."/>
            <person name="Ito T."/>
            <person name="Fujiyama A."/>
            <person name="Inagaki F."/>
            <person name="Takami H."/>
        </authorList>
    </citation>
    <scope>NUCLEOTIDE SEQUENCE</scope>
    <source>
        <strain evidence="1">Expedition CK06-06</strain>
    </source>
</reference>
<accession>X1BH17</accession>
<name>X1BH17_9ZZZZ</name>
<dbReference type="EMBL" id="BART01027538">
    <property type="protein sequence ID" value="GAG94310.1"/>
    <property type="molecule type" value="Genomic_DNA"/>
</dbReference>
<gene>
    <name evidence="1" type="ORF">S01H4_48808</name>
</gene>
<feature type="non-terminal residue" evidence="1">
    <location>
        <position position="1"/>
    </location>
</feature>
<protein>
    <submittedName>
        <fullName evidence="1">Uncharacterized protein</fullName>
    </submittedName>
</protein>
<evidence type="ECO:0000313" key="1">
    <source>
        <dbReference type="EMBL" id="GAG94310.1"/>
    </source>
</evidence>
<organism evidence="1">
    <name type="scientific">marine sediment metagenome</name>
    <dbReference type="NCBI Taxonomy" id="412755"/>
    <lineage>
        <taxon>unclassified sequences</taxon>
        <taxon>metagenomes</taxon>
        <taxon>ecological metagenomes</taxon>
    </lineage>
</organism>